<dbReference type="RefSeq" id="WP_313988515.1">
    <property type="nucleotide sequence ID" value="NZ_JASJOS010000022.1"/>
</dbReference>
<evidence type="ECO:0000313" key="2">
    <source>
        <dbReference type="Proteomes" id="UP001241110"/>
    </source>
</evidence>
<dbReference type="Proteomes" id="UP001241110">
    <property type="component" value="Unassembled WGS sequence"/>
</dbReference>
<proteinExistence type="predicted"/>
<gene>
    <name evidence="1" type="ORF">QNI16_34540</name>
</gene>
<evidence type="ECO:0000313" key="1">
    <source>
        <dbReference type="EMBL" id="MDJ1485659.1"/>
    </source>
</evidence>
<dbReference type="EMBL" id="JASJOS010000022">
    <property type="protein sequence ID" value="MDJ1485659.1"/>
    <property type="molecule type" value="Genomic_DNA"/>
</dbReference>
<sequence>MKKSFIIIFLTFCVVVSYAQSGRRVEIQARTKAENMHIVPVESEGVVLFSEADRGKYVFTRYNTDLQQDWSVDCLVNPSLDLTRYVYRNKALYLLFSRYKTPIYQVVKLNVRAGFAAKYEFNSIDRLDIIDFDAIDNNIFMAGKTRNEPVLVRINLLERQTKVLPTAFRARTDLQSIEADSVHGVINAVFVTTKGKDKNVFIKTYSPEGNVLHNVTLTADKEIRYDLLGGKVSNLDSTNQLVIGTFGTQGPVYSRTSTYNYWGMGQGSVFTGTADYSQGLYITKLQEGQEKFTRYYSFTDFKNFFKFMSGRQQEKMAARIEKQKKKGKDLKLQYRLLVHDIIQRNNQYIMIAEAYYPEYRNSNSGFGSPMVGGFGMGGFGIGFGSPWSYGPYSGYRSYPVFDGYVYTHAVIAGFDLQGNLLWDNSFEINDVKTFVLKEKVKVNFDSNDQVTLAYNQGGKLRTKVIRGTEVVEGKEAVQLSTEYTGDKVKRSLTDDIEYWYGNHFLAWGYQRIRNDENAQARGRREVFYLEKVDL</sequence>
<protein>
    <submittedName>
        <fullName evidence="1">Uncharacterized protein</fullName>
    </submittedName>
</protein>
<accession>A0AAE3UD91</accession>
<reference evidence="1" key="1">
    <citation type="submission" date="2023-05" db="EMBL/GenBank/DDBJ databases">
        <authorList>
            <person name="Zhang X."/>
        </authorList>
    </citation>
    <scope>NUCLEOTIDE SEQUENCE</scope>
    <source>
        <strain evidence="1">YF14B1</strain>
    </source>
</reference>
<comment type="caution">
    <text evidence="1">The sequence shown here is derived from an EMBL/GenBank/DDBJ whole genome shotgun (WGS) entry which is preliminary data.</text>
</comment>
<dbReference type="AlphaFoldDB" id="A0AAE3UD91"/>
<name>A0AAE3UD91_9BACT</name>
<organism evidence="1 2">
    <name type="scientific">Xanthocytophaga flava</name>
    <dbReference type="NCBI Taxonomy" id="3048013"/>
    <lineage>
        <taxon>Bacteria</taxon>
        <taxon>Pseudomonadati</taxon>
        <taxon>Bacteroidota</taxon>
        <taxon>Cytophagia</taxon>
        <taxon>Cytophagales</taxon>
        <taxon>Rhodocytophagaceae</taxon>
        <taxon>Xanthocytophaga</taxon>
    </lineage>
</organism>